<sequence>MTTTYREDMQLEAPFTGTLHMPDKEFRVQGSPVLLPDGQAVATILWHTWAERFEVLDAVGALVAECRPHGFFRRRYPVMTPDGREVVAVRPGGWRPFNGAEVALARGRSLTIRQVSAWSDRTFEFGDTVGLVGRITPTTRAFSFRPDSYAVELLRPELSALEAISLAQTLRVIARHQRAAGAAA</sequence>
<reference evidence="1 2" key="1">
    <citation type="journal article" date="2019" name="Int. J. Syst. Evol. Microbiol.">
        <title>The Global Catalogue of Microorganisms (GCM) 10K type strain sequencing project: providing services to taxonomists for standard genome sequencing and annotation.</title>
        <authorList>
            <consortium name="The Broad Institute Genomics Platform"/>
            <consortium name="The Broad Institute Genome Sequencing Center for Infectious Disease"/>
            <person name="Wu L."/>
            <person name="Ma J."/>
        </authorList>
    </citation>
    <scope>NUCLEOTIDE SEQUENCE [LARGE SCALE GENOMIC DNA]</scope>
    <source>
        <strain evidence="1 2">JCM 13249</strain>
    </source>
</reference>
<organism evidence="1 2">
    <name type="scientific">Luedemannella helvata</name>
    <dbReference type="NCBI Taxonomy" id="349315"/>
    <lineage>
        <taxon>Bacteria</taxon>
        <taxon>Bacillati</taxon>
        <taxon>Actinomycetota</taxon>
        <taxon>Actinomycetes</taxon>
        <taxon>Micromonosporales</taxon>
        <taxon>Micromonosporaceae</taxon>
        <taxon>Luedemannella</taxon>
    </lineage>
</organism>
<name>A0ABN2L0Q6_9ACTN</name>
<gene>
    <name evidence="1" type="ORF">GCM10009681_47230</name>
</gene>
<accession>A0ABN2L0Q6</accession>
<dbReference type="Proteomes" id="UP001500655">
    <property type="component" value="Unassembled WGS sequence"/>
</dbReference>
<comment type="caution">
    <text evidence="1">The sequence shown here is derived from an EMBL/GenBank/DDBJ whole genome shotgun (WGS) entry which is preliminary data.</text>
</comment>
<dbReference type="EMBL" id="BAAALS010000028">
    <property type="protein sequence ID" value="GAA1770381.1"/>
    <property type="molecule type" value="Genomic_DNA"/>
</dbReference>
<proteinExistence type="predicted"/>
<protein>
    <submittedName>
        <fullName evidence="1">Uncharacterized protein</fullName>
    </submittedName>
</protein>
<evidence type="ECO:0000313" key="1">
    <source>
        <dbReference type="EMBL" id="GAA1770381.1"/>
    </source>
</evidence>
<evidence type="ECO:0000313" key="2">
    <source>
        <dbReference type="Proteomes" id="UP001500655"/>
    </source>
</evidence>
<keyword evidence="2" id="KW-1185">Reference proteome</keyword>